<evidence type="ECO:0000256" key="1">
    <source>
        <dbReference type="ARBA" id="ARBA00023239"/>
    </source>
</evidence>
<proteinExistence type="predicted"/>
<comment type="caution">
    <text evidence="2">The sequence shown here is derived from an EMBL/GenBank/DDBJ whole genome shotgun (WGS) entry which is preliminary data.</text>
</comment>
<dbReference type="Proteomes" id="UP001233999">
    <property type="component" value="Unassembled WGS sequence"/>
</dbReference>
<dbReference type="GO" id="GO:0005829">
    <property type="term" value="C:cytosol"/>
    <property type="evidence" value="ECO:0007669"/>
    <property type="project" value="TreeGrafter"/>
</dbReference>
<accession>A0AAD8EG84</accession>
<dbReference type="SUPFAM" id="SSF48557">
    <property type="entry name" value="L-aspartase-like"/>
    <property type="match status" value="1"/>
</dbReference>
<name>A0AAD8EG84_DIPPU</name>
<evidence type="ECO:0008006" key="4">
    <source>
        <dbReference type="Google" id="ProtNLM"/>
    </source>
</evidence>
<feature type="non-terminal residue" evidence="2">
    <location>
        <position position="121"/>
    </location>
</feature>
<dbReference type="GO" id="GO:0044208">
    <property type="term" value="P:'de novo' AMP biosynthetic process"/>
    <property type="evidence" value="ECO:0007669"/>
    <property type="project" value="TreeGrafter"/>
</dbReference>
<dbReference type="AlphaFoldDB" id="A0AAD8EG84"/>
<gene>
    <name evidence="2" type="ORF">L9F63_018104</name>
</gene>
<dbReference type="EMBL" id="JASPKZ010005674">
    <property type="protein sequence ID" value="KAJ9588522.1"/>
    <property type="molecule type" value="Genomic_DNA"/>
</dbReference>
<dbReference type="PANTHER" id="PTHR43172">
    <property type="entry name" value="ADENYLOSUCCINATE LYASE"/>
    <property type="match status" value="1"/>
</dbReference>
<dbReference type="InterPro" id="IPR008948">
    <property type="entry name" value="L-Aspartase-like"/>
</dbReference>
<dbReference type="PANTHER" id="PTHR43172:SF1">
    <property type="entry name" value="ADENYLOSUCCINATE LYASE"/>
    <property type="match status" value="1"/>
</dbReference>
<evidence type="ECO:0000313" key="2">
    <source>
        <dbReference type="EMBL" id="KAJ9588522.1"/>
    </source>
</evidence>
<dbReference type="Gene3D" id="1.10.275.60">
    <property type="match status" value="1"/>
</dbReference>
<dbReference type="GO" id="GO:0070626">
    <property type="term" value="F:(S)-2-(5-amino-1-(5-phospho-D-ribosyl)imidazole-4-carboxamido) succinate lyase (fumarate-forming) activity"/>
    <property type="evidence" value="ECO:0007669"/>
    <property type="project" value="TreeGrafter"/>
</dbReference>
<keyword evidence="1" id="KW-0456">Lyase</keyword>
<reference evidence="2" key="1">
    <citation type="journal article" date="2023" name="IScience">
        <title>Live-bearing cockroach genome reveals convergent evolutionary mechanisms linked to viviparity in insects and beyond.</title>
        <authorList>
            <person name="Fouks B."/>
            <person name="Harrison M.C."/>
            <person name="Mikhailova A.A."/>
            <person name="Marchal E."/>
            <person name="English S."/>
            <person name="Carruthers M."/>
            <person name="Jennings E.C."/>
            <person name="Chiamaka E.L."/>
            <person name="Frigard R.A."/>
            <person name="Pippel M."/>
            <person name="Attardo G.M."/>
            <person name="Benoit J.B."/>
            <person name="Bornberg-Bauer E."/>
            <person name="Tobe S.S."/>
        </authorList>
    </citation>
    <scope>NUCLEOTIDE SEQUENCE</scope>
    <source>
        <strain evidence="2">Stay&amp;Tobe</strain>
    </source>
</reference>
<dbReference type="Gene3D" id="1.20.200.10">
    <property type="entry name" value="Fumarase/aspartase (Central domain)"/>
    <property type="match status" value="1"/>
</dbReference>
<reference evidence="2" key="2">
    <citation type="submission" date="2023-05" db="EMBL/GenBank/DDBJ databases">
        <authorList>
            <person name="Fouks B."/>
        </authorList>
    </citation>
    <scope>NUCLEOTIDE SEQUENCE</scope>
    <source>
        <strain evidence="2">Stay&amp;Tobe</strain>
        <tissue evidence="2">Testes</tissue>
    </source>
</reference>
<sequence>SVHHIAVMRNMSELGLAVSDEQVSEMEAHVYEIDFKKAAAEEKLTRHDVMAHVHVFAQLCPTAAPIIHLGATSCYVGDNTFFSVNCNGFDVLLPKLAGCVDRLAKFADQYKDLPTLGFTHL</sequence>
<keyword evidence="3" id="KW-1185">Reference proteome</keyword>
<organism evidence="2 3">
    <name type="scientific">Diploptera punctata</name>
    <name type="common">Pacific beetle cockroach</name>
    <dbReference type="NCBI Taxonomy" id="6984"/>
    <lineage>
        <taxon>Eukaryota</taxon>
        <taxon>Metazoa</taxon>
        <taxon>Ecdysozoa</taxon>
        <taxon>Arthropoda</taxon>
        <taxon>Hexapoda</taxon>
        <taxon>Insecta</taxon>
        <taxon>Pterygota</taxon>
        <taxon>Neoptera</taxon>
        <taxon>Polyneoptera</taxon>
        <taxon>Dictyoptera</taxon>
        <taxon>Blattodea</taxon>
        <taxon>Blaberoidea</taxon>
        <taxon>Blaberidae</taxon>
        <taxon>Diplopterinae</taxon>
        <taxon>Diploptera</taxon>
    </lineage>
</organism>
<evidence type="ECO:0000313" key="3">
    <source>
        <dbReference type="Proteomes" id="UP001233999"/>
    </source>
</evidence>
<dbReference type="GO" id="GO:0004018">
    <property type="term" value="F:N6-(1,2-dicarboxyethyl)AMP AMP-lyase (fumarate-forming) activity"/>
    <property type="evidence" value="ECO:0007669"/>
    <property type="project" value="TreeGrafter"/>
</dbReference>
<feature type="non-terminal residue" evidence="2">
    <location>
        <position position="1"/>
    </location>
</feature>
<protein>
    <recommendedName>
        <fullName evidence="4">Adenylosuccinate lyase</fullName>
    </recommendedName>
</protein>